<evidence type="ECO:0000256" key="3">
    <source>
        <dbReference type="ARBA" id="ARBA00023242"/>
    </source>
</evidence>
<dbReference type="OrthoDB" id="41445at2759"/>
<dbReference type="InterPro" id="IPR047197">
    <property type="entry name" value="THYN1-like_EVE"/>
</dbReference>
<protein>
    <recommendedName>
        <fullName evidence="2">Thymocyte nuclear protein 1</fullName>
    </recommendedName>
</protein>
<name>A0A7R8WWR5_9CRUS</name>
<proteinExistence type="predicted"/>
<evidence type="ECO:0000256" key="2">
    <source>
        <dbReference type="ARBA" id="ARBA00014654"/>
    </source>
</evidence>
<dbReference type="PANTHER" id="PTHR14087">
    <property type="entry name" value="THYMOCYTE NUCLEAR PROTEIN 1"/>
    <property type="match status" value="1"/>
</dbReference>
<dbReference type="InterPro" id="IPR002740">
    <property type="entry name" value="EVE_domain"/>
</dbReference>
<sequence>MMRDQMQPGDRVFFYHSSCAQPGIVGLMTVAKAAYPDHTSWDPESRYFDPKSSAEKPRWFMVDVAYERHLKRNITLTELKSNPALEAMPLLKKGNRLSIMPISKDAFETILDME</sequence>
<accession>A0A7R8WWR5</accession>
<reference evidence="4" key="1">
    <citation type="submission" date="2020-11" db="EMBL/GenBank/DDBJ databases">
        <authorList>
            <person name="Tran Van P."/>
        </authorList>
    </citation>
    <scope>NUCLEOTIDE SEQUENCE</scope>
</reference>
<dbReference type="InterPro" id="IPR015947">
    <property type="entry name" value="PUA-like_sf"/>
</dbReference>
<dbReference type="AlphaFoldDB" id="A0A7R8WWR5"/>
<evidence type="ECO:0000256" key="1">
    <source>
        <dbReference type="ARBA" id="ARBA00004123"/>
    </source>
</evidence>
<dbReference type="EMBL" id="OB681545">
    <property type="protein sequence ID" value="CAD7236746.1"/>
    <property type="molecule type" value="Genomic_DNA"/>
</dbReference>
<keyword evidence="3" id="KW-0539">Nucleus</keyword>
<dbReference type="Pfam" id="PF01878">
    <property type="entry name" value="EVE"/>
    <property type="match status" value="1"/>
</dbReference>
<organism evidence="4">
    <name type="scientific">Cyprideis torosa</name>
    <dbReference type="NCBI Taxonomy" id="163714"/>
    <lineage>
        <taxon>Eukaryota</taxon>
        <taxon>Metazoa</taxon>
        <taxon>Ecdysozoa</taxon>
        <taxon>Arthropoda</taxon>
        <taxon>Crustacea</taxon>
        <taxon>Oligostraca</taxon>
        <taxon>Ostracoda</taxon>
        <taxon>Podocopa</taxon>
        <taxon>Podocopida</taxon>
        <taxon>Cytherocopina</taxon>
        <taxon>Cytheroidea</taxon>
        <taxon>Cytherideidae</taxon>
        <taxon>Cyprideis</taxon>
    </lineage>
</organism>
<dbReference type="CDD" id="cd21133">
    <property type="entry name" value="EVE"/>
    <property type="match status" value="1"/>
</dbReference>
<comment type="subcellular location">
    <subcellularLocation>
        <location evidence="1">Nucleus</location>
    </subcellularLocation>
</comment>
<dbReference type="GO" id="GO:0005634">
    <property type="term" value="C:nucleus"/>
    <property type="evidence" value="ECO:0007669"/>
    <property type="project" value="UniProtKB-SubCell"/>
</dbReference>
<gene>
    <name evidence="4" type="ORF">CTOB1V02_LOCUS14561</name>
</gene>
<dbReference type="SUPFAM" id="SSF88697">
    <property type="entry name" value="PUA domain-like"/>
    <property type="match status" value="1"/>
</dbReference>
<evidence type="ECO:0000313" key="4">
    <source>
        <dbReference type="EMBL" id="CAD7236746.1"/>
    </source>
</evidence>
<dbReference type="Gene3D" id="3.10.590.10">
    <property type="entry name" value="ph1033 like domains"/>
    <property type="match status" value="1"/>
</dbReference>
<dbReference type="InterPro" id="IPR052181">
    <property type="entry name" value="5hmC_binding"/>
</dbReference>
<dbReference type="PANTHER" id="PTHR14087:SF7">
    <property type="entry name" value="THYMOCYTE NUCLEAR PROTEIN 1"/>
    <property type="match status" value="1"/>
</dbReference>